<name>A0A445HVK1_GLYSO</name>
<dbReference type="Gene3D" id="1.25.40.10">
    <property type="entry name" value="Tetratricopeptide repeat domain"/>
    <property type="match status" value="1"/>
</dbReference>
<gene>
    <name evidence="1" type="ORF">D0Y65_028683</name>
</gene>
<reference evidence="1 2" key="1">
    <citation type="submission" date="2018-09" db="EMBL/GenBank/DDBJ databases">
        <title>A high-quality reference genome of wild soybean provides a powerful tool to mine soybean genomes.</title>
        <authorList>
            <person name="Xie M."/>
            <person name="Chung C.Y.L."/>
            <person name="Li M.-W."/>
            <person name="Wong F.-L."/>
            <person name="Chan T.-F."/>
            <person name="Lam H.-M."/>
        </authorList>
    </citation>
    <scope>NUCLEOTIDE SEQUENCE [LARGE SCALE GENOMIC DNA]</scope>
    <source>
        <strain evidence="2">cv. W05</strain>
        <tissue evidence="1">Hypocotyl of etiolated seedlings</tissue>
    </source>
</reference>
<dbReference type="PANTHER" id="PTHR45181">
    <property type="entry name" value="HEAT SHOCK PROTEIN DNAJ WITH TETRATRICOPEPTIDE REPEAT-CONTAINING PROTEIN"/>
    <property type="match status" value="1"/>
</dbReference>
<accession>A0A445HVK1</accession>
<keyword evidence="2" id="KW-1185">Reference proteome</keyword>
<proteinExistence type="predicted"/>
<evidence type="ECO:0000313" key="2">
    <source>
        <dbReference type="Proteomes" id="UP000289340"/>
    </source>
</evidence>
<dbReference type="AlphaFoldDB" id="A0A445HVK1"/>
<dbReference type="Proteomes" id="UP000289340">
    <property type="component" value="Chromosome 11"/>
</dbReference>
<dbReference type="InterPro" id="IPR011990">
    <property type="entry name" value="TPR-like_helical_dom_sf"/>
</dbReference>
<dbReference type="EMBL" id="QZWG01000011">
    <property type="protein sequence ID" value="RZB77821.1"/>
    <property type="molecule type" value="Genomic_DNA"/>
</dbReference>
<feature type="non-terminal residue" evidence="1">
    <location>
        <position position="1"/>
    </location>
</feature>
<evidence type="ECO:0000313" key="1">
    <source>
        <dbReference type="EMBL" id="RZB77821.1"/>
    </source>
</evidence>
<dbReference type="PANTHER" id="PTHR45181:SF4">
    <property type="entry name" value="HEAT SHOCK PROTEIN DNAJ WITH TETRATRICOPEPTIDE REPEAT-CONTAINING PROTEIN"/>
    <property type="match status" value="1"/>
</dbReference>
<protein>
    <submittedName>
        <fullName evidence="1">Uncharacterized protein</fullName>
    </submittedName>
</protein>
<comment type="caution">
    <text evidence="1">The sequence shown here is derived from an EMBL/GenBank/DDBJ whole genome shotgun (WGS) entry which is preliminary data.</text>
</comment>
<sequence length="334" mass="38323">ARKEQQSGNTSRINKSRAKFIKFSTPPPPQGHHHDFTLEMSQGLDAVYRNHAATRSCFLAFGEVEDASKYSKKCLQSGTDVCIDQKIVVEASDLLQKTQKVSELINHSDELLQRRIAADAERVLKHINEALMMSSYSEKLLEMKAEALFMLCRYEEVIQMCDETIGSAEKNSYPLDADCKVRDLNSSQLSKGLYFRLWQCSMMLKSYFHLRKLEEGLSLLEEQEEKVSAINKSGSKVLESLIPLAVTRSQYDSEEEMRNSQKKRHANSMNRNNVIDQTDNRRHWKEVWRSSGNSSFKDSEAGRQIKFETNGIAVGEARFIGSWDFFGILEEFFF</sequence>
<organism evidence="1 2">
    <name type="scientific">Glycine soja</name>
    <name type="common">Wild soybean</name>
    <dbReference type="NCBI Taxonomy" id="3848"/>
    <lineage>
        <taxon>Eukaryota</taxon>
        <taxon>Viridiplantae</taxon>
        <taxon>Streptophyta</taxon>
        <taxon>Embryophyta</taxon>
        <taxon>Tracheophyta</taxon>
        <taxon>Spermatophyta</taxon>
        <taxon>Magnoliopsida</taxon>
        <taxon>eudicotyledons</taxon>
        <taxon>Gunneridae</taxon>
        <taxon>Pentapetalae</taxon>
        <taxon>rosids</taxon>
        <taxon>fabids</taxon>
        <taxon>Fabales</taxon>
        <taxon>Fabaceae</taxon>
        <taxon>Papilionoideae</taxon>
        <taxon>50 kb inversion clade</taxon>
        <taxon>NPAAA clade</taxon>
        <taxon>indigoferoid/millettioid clade</taxon>
        <taxon>Phaseoleae</taxon>
        <taxon>Glycine</taxon>
        <taxon>Glycine subgen. Soja</taxon>
    </lineage>
</organism>